<evidence type="ECO:0000256" key="1">
    <source>
        <dbReference type="SAM" id="Coils"/>
    </source>
</evidence>
<evidence type="ECO:0000313" key="2">
    <source>
        <dbReference type="EMBL" id="ABT14399.1"/>
    </source>
</evidence>
<organismHost>
    <name type="scientific">Paramecium bursaria</name>
    <dbReference type="NCBI Taxonomy" id="74790"/>
</organismHost>
<dbReference type="EMBL" id="DQ491001">
    <property type="protein sequence ID" value="ABT14399.1"/>
    <property type="molecule type" value="Genomic_DNA"/>
</dbReference>
<dbReference type="Proteomes" id="UP000246715">
    <property type="component" value="Segment"/>
</dbReference>
<keyword evidence="1" id="KW-0175">Coiled coil</keyword>
<reference evidence="2 3" key="1">
    <citation type="journal article" date="2007" name="Virology">
        <title>Sequence and annotation of the 314-kb MT325 and the 321-kb FR483 viruses that infect Chlorella Pbi.</title>
        <authorList>
            <person name="Fitzgerald L.A."/>
            <person name="Graves M.V."/>
            <person name="Li X."/>
            <person name="Feldblyum T."/>
            <person name="Hartigan J."/>
            <person name="Van Etten J.L."/>
        </authorList>
    </citation>
    <scope>NUCLEOTIDE SEQUENCE [LARGE SCALE GENOMIC DNA]</scope>
    <source>
        <strain evidence="2 3">MT325</strain>
    </source>
</reference>
<feature type="coiled-coil region" evidence="1">
    <location>
        <begin position="4"/>
        <end position="31"/>
    </location>
</feature>
<name>A7IVM5_PBCVM</name>
<gene>
    <name evidence="2" type="primary">M845L</name>
    <name evidence="2" type="ORF">MT325_M845L</name>
</gene>
<protein>
    <submittedName>
        <fullName evidence="2">Uncharacterized protein M845L</fullName>
    </submittedName>
</protein>
<organism evidence="2 3">
    <name type="scientific">Paramecium bursaria Chlorella virus MT325</name>
    <name type="common">PBCV-MT325</name>
    <dbReference type="NCBI Taxonomy" id="346932"/>
    <lineage>
        <taxon>Viruses</taxon>
        <taxon>Varidnaviria</taxon>
        <taxon>Bamfordvirae</taxon>
        <taxon>Nucleocytoviricota</taxon>
        <taxon>Megaviricetes</taxon>
        <taxon>Algavirales</taxon>
        <taxon>Phycodnaviridae</taxon>
        <taxon>Chlorovirus</taxon>
        <taxon>Chlorovirus conductrix</taxon>
        <taxon>Paramecium bursaria Chlorella virus A1</taxon>
    </lineage>
</organism>
<sequence>MSLVQKLEQELSLAKERVRNLKDEIDSIRAECLHEHTHKERDYDCHSARWLYICDDCNLISTQAYRAQHAAN</sequence>
<accession>A7IVM5</accession>
<evidence type="ECO:0000313" key="3">
    <source>
        <dbReference type="Proteomes" id="UP000246715"/>
    </source>
</evidence>
<proteinExistence type="predicted"/>